<dbReference type="EC" id="2.3.1.-" evidence="2"/>
<dbReference type="Proteomes" id="UP001597277">
    <property type="component" value="Unassembled WGS sequence"/>
</dbReference>
<dbReference type="InterPro" id="IPR045057">
    <property type="entry name" value="Gcn5-rel_NAT"/>
</dbReference>
<dbReference type="GO" id="GO:0016746">
    <property type="term" value="F:acyltransferase activity"/>
    <property type="evidence" value="ECO:0007669"/>
    <property type="project" value="UniProtKB-KW"/>
</dbReference>
<dbReference type="PROSITE" id="PS51729">
    <property type="entry name" value="GNAT_YJDJ"/>
    <property type="match status" value="1"/>
</dbReference>
<dbReference type="PANTHER" id="PTHR31435">
    <property type="entry name" value="PROTEIN NATD1"/>
    <property type="match status" value="1"/>
</dbReference>
<name>A0ABW4L5N7_9MICO</name>
<keyword evidence="2" id="KW-0808">Transferase</keyword>
<gene>
    <name evidence="2" type="ORF">ACFSE6_13020</name>
</gene>
<evidence type="ECO:0000313" key="3">
    <source>
        <dbReference type="Proteomes" id="UP001597277"/>
    </source>
</evidence>
<evidence type="ECO:0000259" key="1">
    <source>
        <dbReference type="PROSITE" id="PS51729"/>
    </source>
</evidence>
<dbReference type="SUPFAM" id="SSF55729">
    <property type="entry name" value="Acyl-CoA N-acyltransferases (Nat)"/>
    <property type="match status" value="1"/>
</dbReference>
<dbReference type="InterPro" id="IPR031165">
    <property type="entry name" value="GNAT_YJDJ"/>
</dbReference>
<reference evidence="3" key="1">
    <citation type="journal article" date="2019" name="Int. J. Syst. Evol. Microbiol.">
        <title>The Global Catalogue of Microorganisms (GCM) 10K type strain sequencing project: providing services to taxonomists for standard genome sequencing and annotation.</title>
        <authorList>
            <consortium name="The Broad Institute Genomics Platform"/>
            <consortium name="The Broad Institute Genome Sequencing Center for Infectious Disease"/>
            <person name="Wu L."/>
            <person name="Ma J."/>
        </authorList>
    </citation>
    <scope>NUCLEOTIDE SEQUENCE [LARGE SCALE GENOMIC DNA]</scope>
    <source>
        <strain evidence="3">JCM 17130</strain>
    </source>
</reference>
<evidence type="ECO:0000313" key="2">
    <source>
        <dbReference type="EMBL" id="MFD1718763.1"/>
    </source>
</evidence>
<dbReference type="RefSeq" id="WP_388007709.1">
    <property type="nucleotide sequence ID" value="NZ_JBHUEE010000007.1"/>
</dbReference>
<sequence length="94" mass="10484">MDTTIRDHDDRFEILLGGDVAGVARFADDGVTRTFFHTEVVPQLRGRGLAAELVSHALENTRRAGKQIVPACSYVADYVRRHAEYHDLLDTTDA</sequence>
<dbReference type="CDD" id="cd04301">
    <property type="entry name" value="NAT_SF"/>
    <property type="match status" value="1"/>
</dbReference>
<dbReference type="InterPro" id="IPR016181">
    <property type="entry name" value="Acyl_CoA_acyltransferase"/>
</dbReference>
<dbReference type="PANTHER" id="PTHR31435:SF10">
    <property type="entry name" value="BSR4717 PROTEIN"/>
    <property type="match status" value="1"/>
</dbReference>
<accession>A0ABW4L5N7</accession>
<dbReference type="Pfam" id="PF14542">
    <property type="entry name" value="Acetyltransf_CG"/>
    <property type="match status" value="1"/>
</dbReference>
<feature type="domain" description="N-acetyltransferase" evidence="1">
    <location>
        <begin position="4"/>
        <end position="90"/>
    </location>
</feature>
<keyword evidence="2" id="KW-0012">Acyltransferase</keyword>
<organism evidence="2 3">
    <name type="scientific">Georgenia deserti</name>
    <dbReference type="NCBI Taxonomy" id="2093781"/>
    <lineage>
        <taxon>Bacteria</taxon>
        <taxon>Bacillati</taxon>
        <taxon>Actinomycetota</taxon>
        <taxon>Actinomycetes</taxon>
        <taxon>Micrococcales</taxon>
        <taxon>Bogoriellaceae</taxon>
        <taxon>Georgenia</taxon>
    </lineage>
</organism>
<dbReference type="EMBL" id="JBHUEE010000007">
    <property type="protein sequence ID" value="MFD1718763.1"/>
    <property type="molecule type" value="Genomic_DNA"/>
</dbReference>
<comment type="caution">
    <text evidence="2">The sequence shown here is derived from an EMBL/GenBank/DDBJ whole genome shotgun (WGS) entry which is preliminary data.</text>
</comment>
<proteinExistence type="predicted"/>
<protein>
    <submittedName>
        <fullName evidence="2">GNAT family N-acetyltransferase</fullName>
        <ecNumber evidence="2">2.3.1.-</ecNumber>
    </submittedName>
</protein>
<keyword evidence="3" id="KW-1185">Reference proteome</keyword>
<dbReference type="Gene3D" id="3.40.630.30">
    <property type="match status" value="1"/>
</dbReference>